<evidence type="ECO:0000256" key="8">
    <source>
        <dbReference type="ARBA" id="ARBA00023242"/>
    </source>
</evidence>
<evidence type="ECO:0000256" key="7">
    <source>
        <dbReference type="ARBA" id="ARBA00022694"/>
    </source>
</evidence>
<name>A0A9P0AV75_BRAAE</name>
<gene>
    <name evidence="9" type="ORF">MELIAE_LOCUS2187</name>
</gene>
<dbReference type="EMBL" id="OV121141">
    <property type="protein sequence ID" value="CAH0548804.1"/>
    <property type="molecule type" value="Genomic_DNA"/>
</dbReference>
<evidence type="ECO:0000256" key="2">
    <source>
        <dbReference type="ARBA" id="ARBA00004496"/>
    </source>
</evidence>
<evidence type="ECO:0000313" key="9">
    <source>
        <dbReference type="EMBL" id="CAH0548804.1"/>
    </source>
</evidence>
<evidence type="ECO:0000256" key="6">
    <source>
        <dbReference type="ARBA" id="ARBA00022490"/>
    </source>
</evidence>
<evidence type="ECO:0000313" key="10">
    <source>
        <dbReference type="Proteomes" id="UP001154078"/>
    </source>
</evidence>
<dbReference type="Proteomes" id="UP001154078">
    <property type="component" value="Chromosome 10"/>
</dbReference>
<proteinExistence type="inferred from homology"/>
<keyword evidence="7" id="KW-0819">tRNA processing</keyword>
<dbReference type="GO" id="GO:0000049">
    <property type="term" value="F:tRNA binding"/>
    <property type="evidence" value="ECO:0007669"/>
    <property type="project" value="TreeGrafter"/>
</dbReference>
<dbReference type="PANTHER" id="PTHR15641:SF1">
    <property type="entry name" value="ELONGATOR COMPLEX PROTEIN 5"/>
    <property type="match status" value="1"/>
</dbReference>
<dbReference type="Gene3D" id="3.40.50.300">
    <property type="entry name" value="P-loop containing nucleotide triphosphate hydrolases"/>
    <property type="match status" value="1"/>
</dbReference>
<dbReference type="CDD" id="cd19496">
    <property type="entry name" value="Elp5"/>
    <property type="match status" value="1"/>
</dbReference>
<evidence type="ECO:0000256" key="3">
    <source>
        <dbReference type="ARBA" id="ARBA00005043"/>
    </source>
</evidence>
<dbReference type="GO" id="GO:0033588">
    <property type="term" value="C:elongator holoenzyme complex"/>
    <property type="evidence" value="ECO:0007669"/>
    <property type="project" value="InterPro"/>
</dbReference>
<keyword evidence="8" id="KW-0539">Nucleus</keyword>
<dbReference type="AlphaFoldDB" id="A0A9P0AV75"/>
<reference evidence="9" key="1">
    <citation type="submission" date="2021-12" db="EMBL/GenBank/DDBJ databases">
        <authorList>
            <person name="King R."/>
        </authorList>
    </citation>
    <scope>NUCLEOTIDE SEQUENCE</scope>
</reference>
<accession>A0A9P0AV75</accession>
<comment type="subcellular location">
    <subcellularLocation>
        <location evidence="2">Cytoplasm</location>
    </subcellularLocation>
    <subcellularLocation>
        <location evidence="1">Nucleus</location>
    </subcellularLocation>
</comment>
<comment type="pathway">
    <text evidence="3">tRNA modification; 5-methoxycarbonylmethyl-2-thiouridine-tRNA biosynthesis.</text>
</comment>
<evidence type="ECO:0000256" key="4">
    <source>
        <dbReference type="ARBA" id="ARBA00009567"/>
    </source>
</evidence>
<sequence length="273" mass="31819">MLRNFLTTVPYTKFILIEDNVADRGYDLFNFVVNSQIKRENSKIHFLVCENVFSRVKAQFSGNNVQFYDIVSNNLNWTKNTRYTLDEVAKNVSNTDIVIINSLSNAIINFGVSEVYRFLNILIAEKCVQQILTILHTDLLLDKNCVEFFEHLCTLSIRIKPKFYSDNARVKYRYKKVGGKIIMQMEEYKFENNNLLTYKIETDASKIEQVVANNVNPENLSTFRIGLSEQEKLSKENVVLPYLPKTDKEGKITYTMEDIDDWDEEDPDDDLDI</sequence>
<dbReference type="PANTHER" id="PTHR15641">
    <property type="entry name" value="ELONGATOR COMPLEX PROTEIN 5"/>
    <property type="match status" value="1"/>
</dbReference>
<dbReference type="OrthoDB" id="166907at2759"/>
<dbReference type="InterPro" id="IPR027417">
    <property type="entry name" value="P-loop_NTPase"/>
</dbReference>
<keyword evidence="6" id="KW-0963">Cytoplasm</keyword>
<dbReference type="GO" id="GO:0002098">
    <property type="term" value="P:tRNA wobble uridine modification"/>
    <property type="evidence" value="ECO:0007669"/>
    <property type="project" value="InterPro"/>
</dbReference>
<evidence type="ECO:0000256" key="1">
    <source>
        <dbReference type="ARBA" id="ARBA00004123"/>
    </source>
</evidence>
<keyword evidence="10" id="KW-1185">Reference proteome</keyword>
<protein>
    <recommendedName>
        <fullName evidence="5">Elongator complex protein 5</fullName>
    </recommendedName>
</protein>
<dbReference type="InterPro" id="IPR019519">
    <property type="entry name" value="Elp5"/>
</dbReference>
<dbReference type="GO" id="GO:0005829">
    <property type="term" value="C:cytosol"/>
    <property type="evidence" value="ECO:0007669"/>
    <property type="project" value="TreeGrafter"/>
</dbReference>
<evidence type="ECO:0000256" key="5">
    <source>
        <dbReference type="ARBA" id="ARBA00020264"/>
    </source>
</evidence>
<organism evidence="9 10">
    <name type="scientific">Brassicogethes aeneus</name>
    <name type="common">Rape pollen beetle</name>
    <name type="synonym">Meligethes aeneus</name>
    <dbReference type="NCBI Taxonomy" id="1431903"/>
    <lineage>
        <taxon>Eukaryota</taxon>
        <taxon>Metazoa</taxon>
        <taxon>Ecdysozoa</taxon>
        <taxon>Arthropoda</taxon>
        <taxon>Hexapoda</taxon>
        <taxon>Insecta</taxon>
        <taxon>Pterygota</taxon>
        <taxon>Neoptera</taxon>
        <taxon>Endopterygota</taxon>
        <taxon>Coleoptera</taxon>
        <taxon>Polyphaga</taxon>
        <taxon>Cucujiformia</taxon>
        <taxon>Nitidulidae</taxon>
        <taxon>Meligethinae</taxon>
        <taxon>Brassicogethes</taxon>
    </lineage>
</organism>
<dbReference type="Pfam" id="PF10483">
    <property type="entry name" value="Elong_Iki1"/>
    <property type="match status" value="2"/>
</dbReference>
<comment type="similarity">
    <text evidence="4">Belongs to the ELP5 family.</text>
</comment>
<dbReference type="GO" id="GO:0005634">
    <property type="term" value="C:nucleus"/>
    <property type="evidence" value="ECO:0007669"/>
    <property type="project" value="UniProtKB-SubCell"/>
</dbReference>